<dbReference type="InterPro" id="IPR013986">
    <property type="entry name" value="DExx_box_DNA_helicase_dom_sf"/>
</dbReference>
<dbReference type="Pfam" id="PF13361">
    <property type="entry name" value="UvrD_C"/>
    <property type="match status" value="1"/>
</dbReference>
<feature type="region of interest" description="Disordered" evidence="13">
    <location>
        <begin position="755"/>
        <end position="777"/>
    </location>
</feature>
<dbReference type="GO" id="GO:0005524">
    <property type="term" value="F:ATP binding"/>
    <property type="evidence" value="ECO:0007669"/>
    <property type="project" value="UniProtKB-UniRule"/>
</dbReference>
<dbReference type="PROSITE" id="PS51198">
    <property type="entry name" value="UVRD_HELICASE_ATP_BIND"/>
    <property type="match status" value="1"/>
</dbReference>
<dbReference type="AlphaFoldDB" id="A0AAJ5ZCP8"/>
<keyword evidence="2 11" id="KW-0547">Nucleotide-binding</keyword>
<dbReference type="InterPro" id="IPR014017">
    <property type="entry name" value="DNA_helicase_UvrD-like_C"/>
</dbReference>
<evidence type="ECO:0000256" key="9">
    <source>
        <dbReference type="ARBA" id="ARBA00034808"/>
    </source>
</evidence>
<dbReference type="Pfam" id="PF00580">
    <property type="entry name" value="UvrD-helicase"/>
    <property type="match status" value="1"/>
</dbReference>
<evidence type="ECO:0000256" key="11">
    <source>
        <dbReference type="PROSITE-ProRule" id="PRU00560"/>
    </source>
</evidence>
<feature type="domain" description="UvrD-like helicase ATP-binding" evidence="14">
    <location>
        <begin position="12"/>
        <end position="291"/>
    </location>
</feature>
<keyword evidence="3 11" id="KW-0378">Hydrolase</keyword>
<keyword evidence="6" id="KW-0238">DNA-binding</keyword>
<evidence type="ECO:0000259" key="15">
    <source>
        <dbReference type="PROSITE" id="PS51217"/>
    </source>
</evidence>
<dbReference type="FunFam" id="1.10.486.10:FF:000003">
    <property type="entry name" value="ATP-dependent DNA helicase"/>
    <property type="match status" value="1"/>
</dbReference>
<reference evidence="17" key="2">
    <citation type="submission" date="2023-06" db="EMBL/GenBank/DDBJ databases">
        <title>Pangenomics reveal diversification of enzyme families and niche specialization in globally abundant SAR202 bacteria.</title>
        <authorList>
            <person name="Saw J.H.W."/>
        </authorList>
    </citation>
    <scope>NUCLEOTIDE SEQUENCE [LARGE SCALE GENOMIC DNA]</scope>
    <source>
        <strain evidence="17">JH1073</strain>
    </source>
</reference>
<dbReference type="Gene3D" id="1.10.10.160">
    <property type="match status" value="1"/>
</dbReference>
<dbReference type="InterPro" id="IPR027417">
    <property type="entry name" value="P-loop_NTPase"/>
</dbReference>
<evidence type="ECO:0000256" key="5">
    <source>
        <dbReference type="ARBA" id="ARBA00022840"/>
    </source>
</evidence>
<comment type="catalytic activity">
    <reaction evidence="10">
        <text>ATP + H2O = ADP + phosphate + H(+)</text>
        <dbReference type="Rhea" id="RHEA:13065"/>
        <dbReference type="ChEBI" id="CHEBI:15377"/>
        <dbReference type="ChEBI" id="CHEBI:15378"/>
        <dbReference type="ChEBI" id="CHEBI:30616"/>
        <dbReference type="ChEBI" id="CHEBI:43474"/>
        <dbReference type="ChEBI" id="CHEBI:456216"/>
        <dbReference type="EC" id="5.6.2.4"/>
    </reaction>
</comment>
<reference evidence="16 17" key="1">
    <citation type="submission" date="2019-11" db="EMBL/GenBank/DDBJ databases">
        <authorList>
            <person name="Cho J.-C."/>
        </authorList>
    </citation>
    <scope>NUCLEOTIDE SEQUENCE [LARGE SCALE GENOMIC DNA]</scope>
    <source>
        <strain evidence="16 17">JH1073</strain>
    </source>
</reference>
<evidence type="ECO:0000256" key="10">
    <source>
        <dbReference type="ARBA" id="ARBA00048988"/>
    </source>
</evidence>
<evidence type="ECO:0000313" key="17">
    <source>
        <dbReference type="Proteomes" id="UP001219901"/>
    </source>
</evidence>
<protein>
    <recommendedName>
        <fullName evidence="9">DNA 3'-5' helicase</fullName>
        <ecNumber evidence="9">5.6.2.4</ecNumber>
    </recommendedName>
</protein>
<evidence type="ECO:0000256" key="4">
    <source>
        <dbReference type="ARBA" id="ARBA00022806"/>
    </source>
</evidence>
<dbReference type="SUPFAM" id="SSF52540">
    <property type="entry name" value="P-loop containing nucleoside triphosphate hydrolases"/>
    <property type="match status" value="1"/>
</dbReference>
<feature type="domain" description="UvrD-like helicase C-terminal" evidence="15">
    <location>
        <begin position="292"/>
        <end position="583"/>
    </location>
</feature>
<dbReference type="GO" id="GO:0043138">
    <property type="term" value="F:3'-5' DNA helicase activity"/>
    <property type="evidence" value="ECO:0007669"/>
    <property type="project" value="UniProtKB-EC"/>
</dbReference>
<dbReference type="FunFam" id="1.10.10.160:FF:000001">
    <property type="entry name" value="ATP-dependent DNA helicase"/>
    <property type="match status" value="1"/>
</dbReference>
<dbReference type="GO" id="GO:0033202">
    <property type="term" value="C:DNA helicase complex"/>
    <property type="evidence" value="ECO:0007669"/>
    <property type="project" value="TreeGrafter"/>
</dbReference>
<dbReference type="Gene3D" id="1.10.486.10">
    <property type="entry name" value="PCRA, domain 4"/>
    <property type="match status" value="1"/>
</dbReference>
<dbReference type="PROSITE" id="PS51217">
    <property type="entry name" value="UVRD_HELICASE_CTER"/>
    <property type="match status" value="1"/>
</dbReference>
<dbReference type="GO" id="GO:0000725">
    <property type="term" value="P:recombinational repair"/>
    <property type="evidence" value="ECO:0007669"/>
    <property type="project" value="TreeGrafter"/>
</dbReference>
<dbReference type="Pfam" id="PF21196">
    <property type="entry name" value="PcrA_UvrD_tudor"/>
    <property type="match status" value="1"/>
</dbReference>
<keyword evidence="4 11" id="KW-0347">Helicase</keyword>
<name>A0AAJ5ZCP8_9CHLR</name>
<keyword evidence="17" id="KW-1185">Reference proteome</keyword>
<proteinExistence type="inferred from homology"/>
<dbReference type="CDD" id="cd17932">
    <property type="entry name" value="DEXQc_UvrD"/>
    <property type="match status" value="1"/>
</dbReference>
<evidence type="ECO:0000256" key="7">
    <source>
        <dbReference type="ARBA" id="ARBA00023235"/>
    </source>
</evidence>
<evidence type="ECO:0000256" key="8">
    <source>
        <dbReference type="ARBA" id="ARBA00034617"/>
    </source>
</evidence>
<evidence type="ECO:0000256" key="12">
    <source>
        <dbReference type="SAM" id="Coils"/>
    </source>
</evidence>
<accession>A0AAJ5ZCP8</accession>
<dbReference type="GO" id="GO:0016787">
    <property type="term" value="F:hydrolase activity"/>
    <property type="evidence" value="ECO:0007669"/>
    <property type="project" value="UniProtKB-UniRule"/>
</dbReference>
<dbReference type="PANTHER" id="PTHR11070:SF2">
    <property type="entry name" value="ATP-DEPENDENT DNA HELICASE SRS2"/>
    <property type="match status" value="1"/>
</dbReference>
<dbReference type="GO" id="GO:0005829">
    <property type="term" value="C:cytosol"/>
    <property type="evidence" value="ECO:0007669"/>
    <property type="project" value="TreeGrafter"/>
</dbReference>
<feature type="binding site" evidence="11">
    <location>
        <begin position="33"/>
        <end position="40"/>
    </location>
    <ligand>
        <name>ATP</name>
        <dbReference type="ChEBI" id="CHEBI:30616"/>
    </ligand>
</feature>
<dbReference type="EMBL" id="CP046147">
    <property type="protein sequence ID" value="WFG38952.1"/>
    <property type="molecule type" value="Genomic_DNA"/>
</dbReference>
<organism evidence="16 17">
    <name type="scientific">Candidatus Lucifugimonas marina</name>
    <dbReference type="NCBI Taxonomy" id="3038979"/>
    <lineage>
        <taxon>Bacteria</taxon>
        <taxon>Bacillati</taxon>
        <taxon>Chloroflexota</taxon>
        <taxon>Dehalococcoidia</taxon>
        <taxon>SAR202 cluster</taxon>
        <taxon>Candidatus Lucifugimonadales</taxon>
        <taxon>Candidatus Lucifugimonadaceae</taxon>
        <taxon>Candidatus Lucifugimonas</taxon>
    </lineage>
</organism>
<keyword evidence="12" id="KW-0175">Coiled coil</keyword>
<keyword evidence="5 11" id="KW-0067">ATP-binding</keyword>
<dbReference type="GO" id="GO:0003677">
    <property type="term" value="F:DNA binding"/>
    <property type="evidence" value="ECO:0007669"/>
    <property type="project" value="UniProtKB-KW"/>
</dbReference>
<feature type="compositionally biased region" description="Acidic residues" evidence="13">
    <location>
        <begin position="755"/>
        <end position="771"/>
    </location>
</feature>
<dbReference type="Proteomes" id="UP001219901">
    <property type="component" value="Chromosome"/>
</dbReference>
<dbReference type="GO" id="GO:0009314">
    <property type="term" value="P:response to radiation"/>
    <property type="evidence" value="ECO:0007669"/>
    <property type="project" value="UniProtKB-ARBA"/>
</dbReference>
<evidence type="ECO:0000313" key="16">
    <source>
        <dbReference type="EMBL" id="WFG38952.1"/>
    </source>
</evidence>
<evidence type="ECO:0000256" key="2">
    <source>
        <dbReference type="ARBA" id="ARBA00022741"/>
    </source>
</evidence>
<dbReference type="RefSeq" id="WP_342822230.1">
    <property type="nucleotide sequence ID" value="NZ_CP046146.1"/>
</dbReference>
<feature type="coiled-coil region" evidence="12">
    <location>
        <begin position="508"/>
        <end position="535"/>
    </location>
</feature>
<evidence type="ECO:0000256" key="3">
    <source>
        <dbReference type="ARBA" id="ARBA00022801"/>
    </source>
</evidence>
<feature type="region of interest" description="Disordered" evidence="13">
    <location>
        <begin position="670"/>
        <end position="700"/>
    </location>
</feature>
<dbReference type="InterPro" id="IPR014016">
    <property type="entry name" value="UvrD-like_ATP-bd"/>
</dbReference>
<dbReference type="CDD" id="cd18807">
    <property type="entry name" value="SF1_C_UvrD"/>
    <property type="match status" value="1"/>
</dbReference>
<sequence>MSSISPTENLLSGLSDRQREAVTHTDGPLLIVAGPGSGKTRVMAHRVAYLVGEKGIPPWKILAVTFTNKAARELRERCERLVGGGSNELQVRTFHGFCSRVLRSDGEHVGLKPEFTIYDADDQARVARRILDQFDIDPKQFPPRALLSVISDAKNNMRSPAQLSRRTETYRDEVAARVYEAYEGALQRANAVDFDDLLLKTFQLLEGYPEMLEKYQGRFEHLLVDEFQDTNALQFQVARLLALKSQNICVVGDPDQSIYSWRHAEPSNLTDFQSTFKNTKIVTLDQSYRSTQIILEAADSVIGNNDGRMEKNLWTENSRGTRITVAEAYNEEEEARLVLEAAKELKNKDGITRNEVAIMYRVNAQSRAFEVACNREGIPYRLVGGVKFYDRKEVKDILSFLRLISNPADDAALERIINVPARGLSARTVTELREVAVSNKVPVLDVILDVMRVNMGDEEPRAYHVDLATRALKSVTAFGDLITRFIEQSLALDTNELIDLIVERSGYGAMLREDKERGEERMENLQELKASAEQFAGSEERGQLTEFLENVALVSDVDGLQGGDDSEVEEEAITLITLHQAKGLEYDAVFLVGLEEGMLPHSRSVDDPTQLEEERRLLYVGMTRARKRLYMFRAFQRRFRGQSGSQMASRFLLEIPDTLVTNRDIRGHDRVADRMPDPMWTKRSASTPAPRPATRSAGDAFDAGDKVRHKAFGEGVVVSSSGTGADTQVTVAFSGQGVKRLMLSYAPLEKIVEEESAQQFDPDEEQIEVQDPDLFAP</sequence>
<comment type="catalytic activity">
    <reaction evidence="8">
        <text>Couples ATP hydrolysis with the unwinding of duplex DNA by translocating in the 3'-5' direction.</text>
        <dbReference type="EC" id="5.6.2.4"/>
    </reaction>
</comment>
<dbReference type="EC" id="5.6.2.4" evidence="9"/>
<dbReference type="PANTHER" id="PTHR11070">
    <property type="entry name" value="UVRD / RECB / PCRA DNA HELICASE FAMILY MEMBER"/>
    <property type="match status" value="1"/>
</dbReference>
<keyword evidence="7" id="KW-0413">Isomerase</keyword>
<dbReference type="Gene3D" id="3.40.50.300">
    <property type="entry name" value="P-loop containing nucleotide triphosphate hydrolases"/>
    <property type="match status" value="2"/>
</dbReference>
<gene>
    <name evidence="16" type="ORF">GKO48_04760</name>
</gene>
<comment type="similarity">
    <text evidence="1">Belongs to the helicase family. UvrD subfamily.</text>
</comment>
<evidence type="ECO:0000259" key="14">
    <source>
        <dbReference type="PROSITE" id="PS51198"/>
    </source>
</evidence>
<evidence type="ECO:0000256" key="13">
    <source>
        <dbReference type="SAM" id="MobiDB-lite"/>
    </source>
</evidence>
<evidence type="ECO:0000256" key="1">
    <source>
        <dbReference type="ARBA" id="ARBA00009922"/>
    </source>
</evidence>
<dbReference type="InterPro" id="IPR000212">
    <property type="entry name" value="DNA_helicase_UvrD/REP"/>
</dbReference>
<evidence type="ECO:0000256" key="6">
    <source>
        <dbReference type="ARBA" id="ARBA00023125"/>
    </source>
</evidence>